<keyword evidence="6 15" id="KW-0347">Helicase</keyword>
<dbReference type="GO" id="GO:0000724">
    <property type="term" value="P:double-strand break repair via homologous recombination"/>
    <property type="evidence" value="ECO:0007669"/>
    <property type="project" value="UniProtKB-UniRule"/>
</dbReference>
<dbReference type="SUPFAM" id="SSF52980">
    <property type="entry name" value="Restriction endonuclease-like"/>
    <property type="match status" value="1"/>
</dbReference>
<dbReference type="Pfam" id="PF00580">
    <property type="entry name" value="UvrD-helicase"/>
    <property type="match status" value="1"/>
</dbReference>
<keyword evidence="2 15" id="KW-0479">Metal-binding</keyword>
<keyword evidence="20" id="KW-1185">Reference proteome</keyword>
<dbReference type="GO" id="GO:0009338">
    <property type="term" value="C:exodeoxyribonuclease V complex"/>
    <property type="evidence" value="ECO:0007669"/>
    <property type="project" value="TreeGrafter"/>
</dbReference>
<sequence length="1209" mass="137056">MSSGQDLNAEILDINTFPLHGARLIEASAGTGKTFTITGLYLRLLLGHGGEQCFPEGPLRVEQILVVTFTEAATAELRSRIRDKIHQARVAFARGESHDPVIASLLSSVENHQEAARLLLEAEREMDSASIFTIHGFCQRMLLQNAFESGSRFVSDFVTDESSLKSMVVADYWRKQFYPLNIELAAEIRRLWPNPDALVQDIGRYLSGSAPSLSVEPLSESLGSLHQKNLDKITEIKQAWLSVSSDVEQLLNDSDIKRQSYNKKNLPLWIEKLTLWANSPTTSYETASELEKFSQRILDEKTKVGGKAPTHDVFQQIDLFLAQDISIKAPLISHAIFSCRQALQEIKQEKLLLSFDDLLVQLSSSIDFDDQDILKQRIRALYPIAMIDEFQDTDPLQYSIFSRIYLSSKEPSGLFMIGDPKQAIYAFRGADIFTYIKARNQVTAHYTLATNWRSTADMVNVTNTIFSQASSPFLYDNDIPFIPVSAGTNADKNYWNISGQKQPALTYWWPEDTDDVWNKADYYQVMAKATAGQVQSILEASQHSDAFLVKGGKKQSIEPGNIAVLVRTGSEGRMVQDALNQQGIASVYLSNRESVFSTRIARDILLLMDAVLAHDDERKLKSCLASPMFALEISWLDNLSEDEWLWEATVAEFRLYAQLWQERGIQPMLRAVLLKRHISERWLTETNGERELTDYLHISELLQQSSAEIESQTGLLRWLSQSISDAEQGVNNNDEQIQRLDSERNLVQIVTIHKSKGLEYDIVFLPFIMSYRQASEAKFYDETSDKTVLDLSQGEQSLINADKERLAEDLRLLYVAVTRAVFTCYVGIAPLKQGRSTKGPTGAHLSALGYLLQNGHEGSASDLSAALQKHAALSDSIKIVTPPDLADHRYIEPESDTKALRASELERKIERVWRMTSYSALVKSRQHHIDAVFELPGFDLDSADEAELDSLLESEKTIFTFPKGARPGTFLHSVFENIDFTQPAQSEENLAVITELMDTEQLDHEWLPVIQSMIDSVMLTPLDGRDLKLRDKSLQFRLHELEFLLPIELLQSDVINRTLKRYDKLSVDAPELDFYSVKGMIKGFIDLVFEHQGKYYVLDWKSNFLGDTPADYQPSKLAQAMIEHRYDFQYQLYTVALHRFLATRIPNYDYEEHFGGVYYLFLRGIEGKGNNGVFFTRPEKQFIQELDAIINGDTVAERIANNGQMELDL</sequence>
<comment type="cofactor">
    <cofactor evidence="15">
        <name>Mg(2+)</name>
        <dbReference type="ChEBI" id="CHEBI:18420"/>
    </cofactor>
    <text evidence="15">Binds 1 Mg(2+) ion per subunit.</text>
</comment>
<dbReference type="InterPro" id="IPR038726">
    <property type="entry name" value="PDDEXK_AddAB-type"/>
</dbReference>
<evidence type="ECO:0000313" key="19">
    <source>
        <dbReference type="EMBL" id="RQW63042.1"/>
    </source>
</evidence>
<keyword evidence="11 15" id="KW-0234">DNA repair</keyword>
<name>A0A3N9U134_9VIBR</name>
<evidence type="ECO:0000256" key="4">
    <source>
        <dbReference type="ARBA" id="ARBA00022763"/>
    </source>
</evidence>
<feature type="region of interest" description="DNA-binding and helicase activity, interacts with RecC" evidence="15">
    <location>
        <begin position="1"/>
        <end position="861"/>
    </location>
</feature>
<dbReference type="GO" id="GO:0008854">
    <property type="term" value="F:exodeoxyribonuclease V activity"/>
    <property type="evidence" value="ECO:0007669"/>
    <property type="project" value="UniProtKB-EC"/>
</dbReference>
<dbReference type="AlphaFoldDB" id="A0A3N9U134"/>
<organism evidence="19 20">
    <name type="scientific">Vibrio viridaestus</name>
    <dbReference type="NCBI Taxonomy" id="2487322"/>
    <lineage>
        <taxon>Bacteria</taxon>
        <taxon>Pseudomonadati</taxon>
        <taxon>Pseudomonadota</taxon>
        <taxon>Gammaproteobacteria</taxon>
        <taxon>Vibrionales</taxon>
        <taxon>Vibrionaceae</taxon>
        <taxon>Vibrio</taxon>
    </lineage>
</organism>
<evidence type="ECO:0000256" key="15">
    <source>
        <dbReference type="HAMAP-Rule" id="MF_01485"/>
    </source>
</evidence>
<feature type="binding site" evidence="15">
    <location>
        <position position="1099"/>
    </location>
    <ligand>
        <name>Mg(2+)</name>
        <dbReference type="ChEBI" id="CHEBI:18420"/>
    </ligand>
</feature>
<comment type="caution">
    <text evidence="19">The sequence shown here is derived from an EMBL/GenBank/DDBJ whole genome shotgun (WGS) entry which is preliminary data.</text>
</comment>
<evidence type="ECO:0000256" key="5">
    <source>
        <dbReference type="ARBA" id="ARBA00022801"/>
    </source>
</evidence>
<gene>
    <name evidence="15 19" type="primary">recB</name>
    <name evidence="19" type="ORF">EES38_12065</name>
</gene>
<dbReference type="Gene3D" id="3.40.50.300">
    <property type="entry name" value="P-loop containing nucleotide triphosphate hydrolases"/>
    <property type="match status" value="2"/>
</dbReference>
<dbReference type="CDD" id="cd22352">
    <property type="entry name" value="RecB_C-like"/>
    <property type="match status" value="1"/>
</dbReference>
<dbReference type="InterPro" id="IPR000212">
    <property type="entry name" value="DNA_helicase_UvrD/REP"/>
</dbReference>
<feature type="region of interest" description="Nuclease activity, interacts with RecD and RecA" evidence="15">
    <location>
        <begin position="912"/>
        <end position="1209"/>
    </location>
</feature>
<dbReference type="GO" id="GO:0005524">
    <property type="term" value="F:ATP binding"/>
    <property type="evidence" value="ECO:0007669"/>
    <property type="project" value="UniProtKB-UniRule"/>
</dbReference>
<keyword evidence="1 15" id="KW-0540">Nuclease</keyword>
<evidence type="ECO:0000256" key="3">
    <source>
        <dbReference type="ARBA" id="ARBA00022741"/>
    </source>
</evidence>
<keyword evidence="7 15" id="KW-0269">Exonuclease</keyword>
<keyword evidence="12 15" id="KW-0413">Isomerase</keyword>
<comment type="catalytic activity">
    <reaction evidence="14 15">
        <text>ATP + H2O = ADP + phosphate + H(+)</text>
        <dbReference type="Rhea" id="RHEA:13065"/>
        <dbReference type="ChEBI" id="CHEBI:15377"/>
        <dbReference type="ChEBI" id="CHEBI:15378"/>
        <dbReference type="ChEBI" id="CHEBI:30616"/>
        <dbReference type="ChEBI" id="CHEBI:43474"/>
        <dbReference type="ChEBI" id="CHEBI:456216"/>
        <dbReference type="EC" id="5.6.2.4"/>
    </reaction>
</comment>
<dbReference type="GO" id="GO:0016887">
    <property type="term" value="F:ATP hydrolysis activity"/>
    <property type="evidence" value="ECO:0007669"/>
    <property type="project" value="RHEA"/>
</dbReference>
<feature type="domain" description="UvrD-like helicase C-terminal" evidence="18">
    <location>
        <begin position="482"/>
        <end position="757"/>
    </location>
</feature>
<comment type="catalytic activity">
    <reaction evidence="13 15">
        <text>Couples ATP hydrolysis with the unwinding of duplex DNA by translocating in the 3'-5' direction.</text>
        <dbReference type="EC" id="5.6.2.4"/>
    </reaction>
</comment>
<evidence type="ECO:0000313" key="20">
    <source>
        <dbReference type="Proteomes" id="UP000281112"/>
    </source>
</evidence>
<keyword evidence="10 15" id="KW-0238">DNA-binding</keyword>
<feature type="binding site" evidence="15">
    <location>
        <position position="972"/>
    </location>
    <ligand>
        <name>Mg(2+)</name>
        <dbReference type="ChEBI" id="CHEBI:18420"/>
    </ligand>
</feature>
<evidence type="ECO:0000259" key="17">
    <source>
        <dbReference type="PROSITE" id="PS51198"/>
    </source>
</evidence>
<reference evidence="19 20" key="1">
    <citation type="submission" date="2018-11" db="EMBL/GenBank/DDBJ databases">
        <title>Vibrio LJC006 sp. nov., isolated from seawater during the bloom of the enteromorpha.</title>
        <authorList>
            <person name="Liang J."/>
        </authorList>
    </citation>
    <scope>NUCLEOTIDE SEQUENCE [LARGE SCALE GENOMIC DNA]</scope>
    <source>
        <strain evidence="19 20">LJC006</strain>
    </source>
</reference>
<comment type="domain">
    <text evidence="15">The N-terminal DNA-binding domain is a ssDNA-dependent ATPase and has ATP-dependent 3'-5' helicase function. This domain interacts with RecC.</text>
</comment>
<comment type="subunit">
    <text evidence="15">Heterotrimer of RecB, RecC and RecD. All subunits contribute to DNA-binding. Interacts with RecA.</text>
</comment>
<dbReference type="OrthoDB" id="9810135at2"/>
<dbReference type="GO" id="GO:0005829">
    <property type="term" value="C:cytosol"/>
    <property type="evidence" value="ECO:0007669"/>
    <property type="project" value="TreeGrafter"/>
</dbReference>
<evidence type="ECO:0000256" key="9">
    <source>
        <dbReference type="ARBA" id="ARBA00022842"/>
    </source>
</evidence>
<evidence type="ECO:0000256" key="14">
    <source>
        <dbReference type="ARBA" id="ARBA00048988"/>
    </source>
</evidence>
<dbReference type="InterPro" id="IPR014017">
    <property type="entry name" value="DNA_helicase_UvrD-like_C"/>
</dbReference>
<dbReference type="GO" id="GO:0043138">
    <property type="term" value="F:3'-5' DNA helicase activity"/>
    <property type="evidence" value="ECO:0007669"/>
    <property type="project" value="UniProtKB-UniRule"/>
</dbReference>
<evidence type="ECO:0000259" key="18">
    <source>
        <dbReference type="PROSITE" id="PS51217"/>
    </source>
</evidence>
<dbReference type="InterPro" id="IPR004586">
    <property type="entry name" value="RecB"/>
</dbReference>
<dbReference type="EMBL" id="RJVQ01000004">
    <property type="protein sequence ID" value="RQW63042.1"/>
    <property type="molecule type" value="Genomic_DNA"/>
</dbReference>
<keyword evidence="8 15" id="KW-0067">ATP-binding</keyword>
<comment type="similarity">
    <text evidence="15">Belongs to the helicase family. UvrD subfamily.</text>
</comment>
<evidence type="ECO:0000256" key="16">
    <source>
        <dbReference type="PROSITE-ProRule" id="PRU00560"/>
    </source>
</evidence>
<dbReference type="InterPro" id="IPR011335">
    <property type="entry name" value="Restrct_endonuc-II-like"/>
</dbReference>
<evidence type="ECO:0000256" key="10">
    <source>
        <dbReference type="ARBA" id="ARBA00023125"/>
    </source>
</evidence>
<dbReference type="Gene3D" id="1.10.486.10">
    <property type="entry name" value="PCRA, domain 4"/>
    <property type="match status" value="1"/>
</dbReference>
<feature type="domain" description="UvrD-like helicase ATP-binding" evidence="17">
    <location>
        <begin position="6"/>
        <end position="455"/>
    </location>
</feature>
<dbReference type="PANTHER" id="PTHR11070">
    <property type="entry name" value="UVRD / RECB / PCRA DNA HELICASE FAMILY MEMBER"/>
    <property type="match status" value="1"/>
</dbReference>
<dbReference type="GO" id="GO:0000287">
    <property type="term" value="F:magnesium ion binding"/>
    <property type="evidence" value="ECO:0007669"/>
    <property type="project" value="UniProtKB-UniRule"/>
</dbReference>
<feature type="binding site" evidence="15">
    <location>
        <position position="1086"/>
    </location>
    <ligand>
        <name>Mg(2+)</name>
        <dbReference type="ChEBI" id="CHEBI:18420"/>
    </ligand>
</feature>
<accession>A0A3N9U134</accession>
<dbReference type="PROSITE" id="PS51198">
    <property type="entry name" value="UVRD_HELICASE_ATP_BIND"/>
    <property type="match status" value="1"/>
</dbReference>
<keyword evidence="4 15" id="KW-0227">DNA damage</keyword>
<dbReference type="EC" id="3.1.11.5" evidence="15"/>
<evidence type="ECO:0000256" key="7">
    <source>
        <dbReference type="ARBA" id="ARBA00022839"/>
    </source>
</evidence>
<evidence type="ECO:0000256" key="13">
    <source>
        <dbReference type="ARBA" id="ARBA00034617"/>
    </source>
</evidence>
<keyword evidence="3 15" id="KW-0547">Nucleotide-binding</keyword>
<dbReference type="PROSITE" id="PS51217">
    <property type="entry name" value="UVRD_HELICASE_CTER"/>
    <property type="match status" value="1"/>
</dbReference>
<dbReference type="PANTHER" id="PTHR11070:SF23">
    <property type="entry name" value="RECBCD ENZYME SUBUNIT RECB"/>
    <property type="match status" value="1"/>
</dbReference>
<evidence type="ECO:0000256" key="6">
    <source>
        <dbReference type="ARBA" id="ARBA00022806"/>
    </source>
</evidence>
<proteinExistence type="inferred from homology"/>
<evidence type="ECO:0000256" key="2">
    <source>
        <dbReference type="ARBA" id="ARBA00022723"/>
    </source>
</evidence>
<evidence type="ECO:0000256" key="12">
    <source>
        <dbReference type="ARBA" id="ARBA00023235"/>
    </source>
</evidence>
<evidence type="ECO:0000256" key="11">
    <source>
        <dbReference type="ARBA" id="ARBA00023204"/>
    </source>
</evidence>
<comment type="catalytic activity">
    <reaction evidence="15">
        <text>Exonucleolytic cleavage (in the presence of ATP) in either 5'- to 3'- or 3'- to 5'-direction to yield 5'-phosphooligonucleotides.</text>
        <dbReference type="EC" id="3.1.11.5"/>
    </reaction>
</comment>
<protein>
    <recommendedName>
        <fullName evidence="15">RecBCD enzyme subunit RecB</fullName>
        <ecNumber evidence="15">3.1.11.5</ecNumber>
        <ecNumber evidence="15">5.6.2.4</ecNumber>
    </recommendedName>
    <alternativeName>
        <fullName evidence="15">DNA 3'-5' helicase subunit RecB</fullName>
    </alternativeName>
    <alternativeName>
        <fullName evidence="15">Exonuclease V subunit RecB</fullName>
        <shortName evidence="15">ExoV subunit RecB</shortName>
    </alternativeName>
    <alternativeName>
        <fullName evidence="15">Helicase/nuclease RecBCD subunit RecB</fullName>
    </alternativeName>
</protein>
<dbReference type="HAMAP" id="MF_01485">
    <property type="entry name" value="RecB"/>
    <property type="match status" value="1"/>
</dbReference>
<feature type="binding site" evidence="16">
    <location>
        <begin position="27"/>
        <end position="34"/>
    </location>
    <ligand>
        <name>ATP</name>
        <dbReference type="ChEBI" id="CHEBI:30616"/>
    </ligand>
</feature>
<dbReference type="InterPro" id="IPR027417">
    <property type="entry name" value="P-loop_NTPase"/>
</dbReference>
<evidence type="ECO:0000256" key="8">
    <source>
        <dbReference type="ARBA" id="ARBA00022840"/>
    </source>
</evidence>
<keyword evidence="5 15" id="KW-0378">Hydrolase</keyword>
<dbReference type="NCBIfam" id="TIGR00609">
    <property type="entry name" value="recB"/>
    <property type="match status" value="1"/>
</dbReference>
<comment type="domain">
    <text evidence="15">The C-terminal domain has nuclease activity and interacts with RecD. It interacts with RecA, facilitating its loading onto ssDNA.</text>
</comment>
<dbReference type="Gene3D" id="3.90.320.10">
    <property type="match status" value="1"/>
</dbReference>
<evidence type="ECO:0000256" key="1">
    <source>
        <dbReference type="ARBA" id="ARBA00022722"/>
    </source>
</evidence>
<dbReference type="Pfam" id="PF13361">
    <property type="entry name" value="UvrD_C"/>
    <property type="match status" value="1"/>
</dbReference>
<dbReference type="GO" id="GO:0003677">
    <property type="term" value="F:DNA binding"/>
    <property type="evidence" value="ECO:0007669"/>
    <property type="project" value="UniProtKB-UniRule"/>
</dbReference>
<dbReference type="Pfam" id="PF12705">
    <property type="entry name" value="PDDEXK_1"/>
    <property type="match status" value="1"/>
</dbReference>
<dbReference type="InterPro" id="IPR011604">
    <property type="entry name" value="PDDEXK-like_dom_sf"/>
</dbReference>
<dbReference type="Gene3D" id="1.10.3170.10">
    <property type="entry name" value="Recbcd, chain B, domain 2"/>
    <property type="match status" value="1"/>
</dbReference>
<feature type="active site" description="For nuclease activity" evidence="15">
    <location>
        <position position="1099"/>
    </location>
</feature>
<dbReference type="InterPro" id="IPR014016">
    <property type="entry name" value="UvrD-like_ATP-bd"/>
</dbReference>
<dbReference type="Proteomes" id="UP000281112">
    <property type="component" value="Unassembled WGS sequence"/>
</dbReference>
<dbReference type="RefSeq" id="WP_124937439.1">
    <property type="nucleotide sequence ID" value="NZ_RJVQ01000004.1"/>
</dbReference>
<dbReference type="EC" id="5.6.2.4" evidence="15"/>
<comment type="miscellaneous">
    <text evidence="15">In the RecBCD complex, RecB has a slow 3'-5' helicase, an exonuclease activity and loads RecA onto ssDNA, RecD has a fast 5'-3' helicase activity, while RecC stimulates the ATPase and processivity of the RecB helicase and contributes to recognition of the Chi site.</text>
</comment>
<keyword evidence="9 15" id="KW-0460">Magnesium</keyword>
<dbReference type="SUPFAM" id="SSF52540">
    <property type="entry name" value="P-loop containing nucleoside triphosphate hydrolases"/>
    <property type="match status" value="1"/>
</dbReference>
<comment type="function">
    <text evidence="15">A helicase/nuclease that prepares dsDNA breaks (DSB) for recombinational DNA repair. Binds to DSBs and unwinds DNA via a highly rapid and processive ATP-dependent bidirectional helicase activity. Unwinds dsDNA until it encounters a Chi (crossover hotspot instigator) sequence from the 3' direction. Cuts ssDNA a few nucleotides 3' to the Chi site. The properties and activities of the enzyme are changed at Chi. The Chi-altered holoenzyme produces a long 3'-ssDNA overhang and facilitates RecA-binding to the ssDNA for homologous DNA recombination and repair. Holoenzyme degrades any linearized DNA that is unable to undergo homologous recombination. In the holoenzyme this subunit contributes ATPase, 3'-5' helicase, exonuclease activity and loads RecA onto ssDNA.</text>
</comment>